<protein>
    <submittedName>
        <fullName evidence="3">OLC1v1005283C1</fullName>
    </submittedName>
</protein>
<dbReference type="EMBL" id="OX459122">
    <property type="protein sequence ID" value="CAI9106198.1"/>
    <property type="molecule type" value="Genomic_DNA"/>
</dbReference>
<gene>
    <name evidence="3" type="ORF">OLC1_LOCUS14739</name>
</gene>
<dbReference type="Proteomes" id="UP001161247">
    <property type="component" value="Chromosome 5"/>
</dbReference>
<feature type="transmembrane region" description="Helical" evidence="2">
    <location>
        <begin position="212"/>
        <end position="232"/>
    </location>
</feature>
<keyword evidence="4" id="KW-1185">Reference proteome</keyword>
<keyword evidence="2" id="KW-0472">Membrane</keyword>
<evidence type="ECO:0000256" key="1">
    <source>
        <dbReference type="SAM" id="MobiDB-lite"/>
    </source>
</evidence>
<reference evidence="3" key="1">
    <citation type="submission" date="2023-03" db="EMBL/GenBank/DDBJ databases">
        <authorList>
            <person name="Julca I."/>
        </authorList>
    </citation>
    <scope>NUCLEOTIDE SEQUENCE</scope>
</reference>
<proteinExistence type="predicted"/>
<keyword evidence="2" id="KW-0812">Transmembrane</keyword>
<evidence type="ECO:0000313" key="3">
    <source>
        <dbReference type="EMBL" id="CAI9106198.1"/>
    </source>
</evidence>
<keyword evidence="2" id="KW-1133">Transmembrane helix</keyword>
<evidence type="ECO:0000313" key="4">
    <source>
        <dbReference type="Proteomes" id="UP001161247"/>
    </source>
</evidence>
<accession>A0AAV1DH03</accession>
<dbReference type="AlphaFoldDB" id="A0AAV1DH03"/>
<sequence>MPTTVNEESELEAGDKTHASTAVEADEVPENQTKERNIGKKITVNPMAKFDYNHKVDIPAHLNEENDSVILDLNDGEVVTLELSDWNVDALSLNDSVDDVCAKRNCNSSNLDVISIVMREVPLNEIDYVPLNDVCVDMMILVSKDSENLSLRLDKTVMVLLESELESVVDAMVVHFGQCSKMLNRESSLNVVYDRWWKIELVIKKTSRGVDVLLITATYTLFLMMAGNYYYLSMPSIACKRTPKYVWNDMLKRGNFRGMSENQEVVKLLDDVGSLLAFCIPAAFLSKLLKAKPNGNSSFRVNFIKENDSAFHMNFGWKIAWFIFEVVLDWHDLAEPVEGYGLDITVTEIDLFGGDLYVIISSVFKKIIKNLYPWSEVITGTHGKLLHKSSDWIKGYYSNAGVECPIVLPKEQYGGLNLGVLILGNRVKHQYQCSLVVSVYVLPVGGVFIRHEVLFEGCLFGNFLFGLSDYNSIWHTVILYDEFISVEDHVNCGSSEDKKSLSQDIEGCVIKWNYFMNSIEAENETVKHDMMKFIF</sequence>
<organism evidence="3 4">
    <name type="scientific">Oldenlandia corymbosa var. corymbosa</name>
    <dbReference type="NCBI Taxonomy" id="529605"/>
    <lineage>
        <taxon>Eukaryota</taxon>
        <taxon>Viridiplantae</taxon>
        <taxon>Streptophyta</taxon>
        <taxon>Embryophyta</taxon>
        <taxon>Tracheophyta</taxon>
        <taxon>Spermatophyta</taxon>
        <taxon>Magnoliopsida</taxon>
        <taxon>eudicotyledons</taxon>
        <taxon>Gunneridae</taxon>
        <taxon>Pentapetalae</taxon>
        <taxon>asterids</taxon>
        <taxon>lamiids</taxon>
        <taxon>Gentianales</taxon>
        <taxon>Rubiaceae</taxon>
        <taxon>Rubioideae</taxon>
        <taxon>Spermacoceae</taxon>
        <taxon>Hedyotis-Oldenlandia complex</taxon>
        <taxon>Oldenlandia</taxon>
    </lineage>
</organism>
<evidence type="ECO:0000256" key="2">
    <source>
        <dbReference type="SAM" id="Phobius"/>
    </source>
</evidence>
<name>A0AAV1DH03_OLDCO</name>
<feature type="region of interest" description="Disordered" evidence="1">
    <location>
        <begin position="1"/>
        <end position="33"/>
    </location>
</feature>